<dbReference type="AlphaFoldDB" id="A0A382CBF7"/>
<reference evidence="1" key="1">
    <citation type="submission" date="2018-05" db="EMBL/GenBank/DDBJ databases">
        <authorList>
            <person name="Lanie J.A."/>
            <person name="Ng W.-L."/>
            <person name="Kazmierczak K.M."/>
            <person name="Andrzejewski T.M."/>
            <person name="Davidsen T.M."/>
            <person name="Wayne K.J."/>
            <person name="Tettelin H."/>
            <person name="Glass J.I."/>
            <person name="Rusch D."/>
            <person name="Podicherti R."/>
            <person name="Tsui H.-C.T."/>
            <person name="Winkler M.E."/>
        </authorList>
    </citation>
    <scope>NUCLEOTIDE SEQUENCE</scope>
</reference>
<accession>A0A382CBF7</accession>
<evidence type="ECO:0000313" key="1">
    <source>
        <dbReference type="EMBL" id="SVB22697.1"/>
    </source>
</evidence>
<gene>
    <name evidence="1" type="ORF">METZ01_LOCUS175551</name>
</gene>
<sequence length="167" mass="19090">MPTTYVRKTDNPNMAWSDERRAKWSAQCKEAHANKTWYKKSKKAVSNAISNGRKEAAKFKNRSEGQKKAWIRRKANGEGLQKSIQCHPPTTLSENLLDKATMPAEESTDSLDTKRVIVKPNLALDLPIEKIEAFFDVIEAQLGVRPSLKDFITNAIDEKLSRFWRSR</sequence>
<name>A0A382CBF7_9ZZZZ</name>
<proteinExistence type="predicted"/>
<dbReference type="EMBL" id="UINC01033424">
    <property type="protein sequence ID" value="SVB22697.1"/>
    <property type="molecule type" value="Genomic_DNA"/>
</dbReference>
<organism evidence="1">
    <name type="scientific">marine metagenome</name>
    <dbReference type="NCBI Taxonomy" id="408172"/>
    <lineage>
        <taxon>unclassified sequences</taxon>
        <taxon>metagenomes</taxon>
        <taxon>ecological metagenomes</taxon>
    </lineage>
</organism>
<protein>
    <submittedName>
        <fullName evidence="1">Uncharacterized protein</fullName>
    </submittedName>
</protein>